<dbReference type="GO" id="GO:0008168">
    <property type="term" value="F:methyltransferase activity"/>
    <property type="evidence" value="ECO:0007669"/>
    <property type="project" value="InterPro"/>
</dbReference>
<dbReference type="InterPro" id="IPR005299">
    <property type="entry name" value="MeTrfase_7"/>
</dbReference>
<dbReference type="SUPFAM" id="SSF53335">
    <property type="entry name" value="S-adenosyl-L-methionine-dependent methyltransferases"/>
    <property type="match status" value="1"/>
</dbReference>
<evidence type="ECO:0000256" key="1">
    <source>
        <dbReference type="SAM" id="MobiDB-lite"/>
    </source>
</evidence>
<dbReference type="Gene3D" id="3.40.50.150">
    <property type="entry name" value="Vaccinia Virus protein VP39"/>
    <property type="match status" value="1"/>
</dbReference>
<dbReference type="InterPro" id="IPR029063">
    <property type="entry name" value="SAM-dependent_MTases_sf"/>
</dbReference>
<organism evidence="2 3">
    <name type="scientific">Stephania japonica</name>
    <dbReference type="NCBI Taxonomy" id="461633"/>
    <lineage>
        <taxon>Eukaryota</taxon>
        <taxon>Viridiplantae</taxon>
        <taxon>Streptophyta</taxon>
        <taxon>Embryophyta</taxon>
        <taxon>Tracheophyta</taxon>
        <taxon>Spermatophyta</taxon>
        <taxon>Magnoliopsida</taxon>
        <taxon>Ranunculales</taxon>
        <taxon>Menispermaceae</taxon>
        <taxon>Menispermoideae</taxon>
        <taxon>Cissampelideae</taxon>
        <taxon>Stephania</taxon>
    </lineage>
</organism>
<protein>
    <submittedName>
        <fullName evidence="2">Uncharacterized protein</fullName>
    </submittedName>
</protein>
<name>A0AAP0HLL2_9MAGN</name>
<gene>
    <name evidence="2" type="ORF">Sjap_024541</name>
</gene>
<dbReference type="Proteomes" id="UP001417504">
    <property type="component" value="Unassembled WGS sequence"/>
</dbReference>
<feature type="region of interest" description="Disordered" evidence="1">
    <location>
        <begin position="1"/>
        <end position="25"/>
    </location>
</feature>
<dbReference type="PANTHER" id="PTHR31009">
    <property type="entry name" value="S-ADENOSYL-L-METHIONINE:CARBOXYL METHYLTRANSFERASE FAMILY PROTEIN"/>
    <property type="match status" value="1"/>
</dbReference>
<reference evidence="2 3" key="1">
    <citation type="submission" date="2024-01" db="EMBL/GenBank/DDBJ databases">
        <title>Genome assemblies of Stephania.</title>
        <authorList>
            <person name="Yang L."/>
        </authorList>
    </citation>
    <scope>NUCLEOTIDE SEQUENCE [LARGE SCALE GENOMIC DNA]</scope>
    <source>
        <strain evidence="2">QJT</strain>
        <tissue evidence="2">Leaf</tissue>
    </source>
</reference>
<dbReference type="EMBL" id="JBBNAE010000010">
    <property type="protein sequence ID" value="KAK9091364.1"/>
    <property type="molecule type" value="Genomic_DNA"/>
</dbReference>
<dbReference type="Pfam" id="PF03492">
    <property type="entry name" value="Methyltransf_7"/>
    <property type="match status" value="2"/>
</dbReference>
<evidence type="ECO:0000313" key="3">
    <source>
        <dbReference type="Proteomes" id="UP001417504"/>
    </source>
</evidence>
<evidence type="ECO:0000313" key="2">
    <source>
        <dbReference type="EMBL" id="KAK9091364.1"/>
    </source>
</evidence>
<comment type="caution">
    <text evidence="2">The sequence shown here is derived from an EMBL/GenBank/DDBJ whole genome shotgun (WGS) entry which is preliminary data.</text>
</comment>
<accession>A0AAP0HLL2</accession>
<sequence>MSNKASESFPMNAGDGPNSYTQNSSYQRGGLNIVKEMIDEVISEKLDIDVLSSSELFSIADLGCSTGPNTFTVVQNIIDAVKLKFQSHSIEFQVFFNDHVSNDFNTLFKSLPPSRTYFAGGQPGSFHGRLFPKASLHFVHSSYALHWLSVVPNEVVNESSPAYNKGRIHYGNAAEEVIDAYSAQFAKDFEAFCKPGHKNFLVDMTETGLVSEAQLDSFNLPVYNASLEELRALTVKNGRFSIERMEPVFRYAPTAEMCTIHLRAGGMERVFSEHFGSEIMDEFFDRYAKNVAESSILNDLTEKDSAELFVLLKRKVID</sequence>
<dbReference type="AlphaFoldDB" id="A0AAP0HLL2"/>
<proteinExistence type="predicted"/>
<keyword evidence="3" id="KW-1185">Reference proteome</keyword>